<dbReference type="Pfam" id="PF00512">
    <property type="entry name" value="HisKA"/>
    <property type="match status" value="1"/>
</dbReference>
<dbReference type="Gene3D" id="3.30.565.10">
    <property type="entry name" value="Histidine kinase-like ATPase, C-terminal domain"/>
    <property type="match status" value="1"/>
</dbReference>
<feature type="transmembrane region" description="Helical" evidence="14">
    <location>
        <begin position="408"/>
        <end position="435"/>
    </location>
</feature>
<organism evidence="16 17">
    <name type="scientific">Haloactinopolyspora alba</name>
    <dbReference type="NCBI Taxonomy" id="648780"/>
    <lineage>
        <taxon>Bacteria</taxon>
        <taxon>Bacillati</taxon>
        <taxon>Actinomycetota</taxon>
        <taxon>Actinomycetes</taxon>
        <taxon>Jiangellales</taxon>
        <taxon>Jiangellaceae</taxon>
        <taxon>Haloactinopolyspora</taxon>
    </lineage>
</organism>
<dbReference type="PANTHER" id="PTHR45569:SF1">
    <property type="entry name" value="SENSOR PROTEIN KDPD"/>
    <property type="match status" value="1"/>
</dbReference>
<accession>A0A2P8EF00</accession>
<keyword evidence="7 14" id="KW-0812">Transmembrane</keyword>
<dbReference type="SMART" id="SM00387">
    <property type="entry name" value="HATPase_c"/>
    <property type="match status" value="1"/>
</dbReference>
<comment type="subcellular location">
    <subcellularLocation>
        <location evidence="3">Cell membrane</location>
    </subcellularLocation>
    <subcellularLocation>
        <location evidence="2">Membrane</location>
        <topology evidence="2">Multi-pass membrane protein</topology>
    </subcellularLocation>
</comment>
<dbReference type="InterPro" id="IPR052023">
    <property type="entry name" value="Histidine_kinase_KdpD"/>
</dbReference>
<dbReference type="InterPro" id="IPR036890">
    <property type="entry name" value="HATPase_C_sf"/>
</dbReference>
<keyword evidence="12" id="KW-0902">Two-component regulatory system</keyword>
<dbReference type="Proteomes" id="UP000243528">
    <property type="component" value="Unassembled WGS sequence"/>
</dbReference>
<evidence type="ECO:0000313" key="17">
    <source>
        <dbReference type="Proteomes" id="UP000243528"/>
    </source>
</evidence>
<name>A0A2P8EF00_9ACTN</name>
<comment type="caution">
    <text evidence="16">The sequence shown here is derived from an EMBL/GenBank/DDBJ whole genome shotgun (WGS) entry which is preliminary data.</text>
</comment>
<evidence type="ECO:0000256" key="10">
    <source>
        <dbReference type="ARBA" id="ARBA00022840"/>
    </source>
</evidence>
<sequence>MARGQLRIYLGAAPGVGKTYAMLDEAHRRKERGADVVAGFVETHGRVRTEELLDGLEVVPRVGRVPGDGRRAEMDVDAVLQRRPQIALVDELARANGGGSGNEKRWQDVEELLDAGITVLSTVNIHHLESVNDVVEQITGVAQHETVPDAVVRRADSLELVDMSPDALRRRMIHGNIHPAHQVNAALAHEFRADNLTALRELALLWLADKVDQQLGRYRSEHGVSTTWEARERVVVALAGGAEGETLIRRAARVAARSKGADLMAVHVTRGDGLRDTDPALLAEQRGLVESLGGTYHQVLSEDVPDALVEFAHGVNATQLVLGASRRGRVARALSPGVGATTAELSGSVDVHLVTHEGAGGGRRGAAANALSAHRRLAGFALALAGLPLVTLGPGLPRDQESLSTIVLLALATVTVVALVGGMWPAVVAAVGGFLLLNFFFTEPYRTFVVDHPRYVLALVVFMVVAVAVSVVVDRAARRTREAAQANAEAQTLALVAGSVLRGAQPLTALLERLRETFGLSSVTMLERQPEAVPGPDSQRDARAWSIAAHVGRPPCNTPAEGDAEVPIGDALVLVLSGPQLPARGRRIVEAFAAQAAVALRQERLAAEAAAVKPLAEADRMRTALLAAVSHDLRTPIAAAKAAVSSLRSREVRFDEDVQSELLSTADSSLDQLTRLVANLLDMSRLQAGALGVTTTDVGLEDAVPRALDELGPDGRTVTVDIPRDLPTVRADHGLLERVLVNVIGNAVKCSPAGTPPTVTANRADGQVHVRVIDRGPGVPEPERDQIFVPFQRFGDTDNSTGLGLGLALSRGLTEAMGGTLLPETTPGGGLTMCVSLPAVPGQHAVDEEGVGPPAG</sequence>
<feature type="transmembrane region" description="Helical" evidence="14">
    <location>
        <begin position="377"/>
        <end position="396"/>
    </location>
</feature>
<keyword evidence="9 16" id="KW-0418">Kinase</keyword>
<keyword evidence="16" id="KW-0813">Transport</keyword>
<dbReference type="EMBL" id="PYGE01000001">
    <property type="protein sequence ID" value="PSL08052.1"/>
    <property type="molecule type" value="Genomic_DNA"/>
</dbReference>
<dbReference type="InterPro" id="IPR014729">
    <property type="entry name" value="Rossmann-like_a/b/a_fold"/>
</dbReference>
<dbReference type="SMART" id="SM00388">
    <property type="entry name" value="HisKA"/>
    <property type="match status" value="1"/>
</dbReference>
<dbReference type="GO" id="GO:0005524">
    <property type="term" value="F:ATP binding"/>
    <property type="evidence" value="ECO:0007669"/>
    <property type="project" value="UniProtKB-KW"/>
</dbReference>
<dbReference type="InterPro" id="IPR025201">
    <property type="entry name" value="KdpD_TM"/>
</dbReference>
<dbReference type="OrthoDB" id="9806130at2"/>
<evidence type="ECO:0000256" key="2">
    <source>
        <dbReference type="ARBA" id="ARBA00004141"/>
    </source>
</evidence>
<dbReference type="GO" id="GO:0034220">
    <property type="term" value="P:monoatomic ion transmembrane transport"/>
    <property type="evidence" value="ECO:0007669"/>
    <property type="project" value="UniProtKB-KW"/>
</dbReference>
<dbReference type="CDD" id="cd00075">
    <property type="entry name" value="HATPase"/>
    <property type="match status" value="1"/>
</dbReference>
<dbReference type="InterPro" id="IPR004358">
    <property type="entry name" value="Sig_transdc_His_kin-like_C"/>
</dbReference>
<dbReference type="InterPro" id="IPR006016">
    <property type="entry name" value="UspA"/>
</dbReference>
<dbReference type="Pfam" id="PF02518">
    <property type="entry name" value="HATPase_c"/>
    <property type="match status" value="1"/>
</dbReference>
<evidence type="ECO:0000256" key="12">
    <source>
        <dbReference type="ARBA" id="ARBA00023012"/>
    </source>
</evidence>
<dbReference type="Pfam" id="PF00582">
    <property type="entry name" value="Usp"/>
    <property type="match status" value="1"/>
</dbReference>
<evidence type="ECO:0000313" key="16">
    <source>
        <dbReference type="EMBL" id="PSL08052.1"/>
    </source>
</evidence>
<feature type="transmembrane region" description="Helical" evidence="14">
    <location>
        <begin position="455"/>
        <end position="473"/>
    </location>
</feature>
<dbReference type="SUPFAM" id="SSF55874">
    <property type="entry name" value="ATPase domain of HSP90 chaperone/DNA topoisomerase II/histidine kinase"/>
    <property type="match status" value="1"/>
</dbReference>
<keyword evidence="10" id="KW-0067">ATP-binding</keyword>
<keyword evidence="6" id="KW-0808">Transferase</keyword>
<dbReference type="InterPro" id="IPR005467">
    <property type="entry name" value="His_kinase_dom"/>
</dbReference>
<dbReference type="Gene3D" id="3.40.50.620">
    <property type="entry name" value="HUPs"/>
    <property type="match status" value="1"/>
</dbReference>
<evidence type="ECO:0000256" key="7">
    <source>
        <dbReference type="ARBA" id="ARBA00022692"/>
    </source>
</evidence>
<dbReference type="InterPro" id="IPR027417">
    <property type="entry name" value="P-loop_NTPase"/>
</dbReference>
<keyword evidence="16" id="KW-0406">Ion transport</keyword>
<dbReference type="GO" id="GO:0000155">
    <property type="term" value="F:phosphorelay sensor kinase activity"/>
    <property type="evidence" value="ECO:0007669"/>
    <property type="project" value="InterPro"/>
</dbReference>
<evidence type="ECO:0000256" key="6">
    <source>
        <dbReference type="ARBA" id="ARBA00022679"/>
    </source>
</evidence>
<dbReference type="Pfam" id="PF13493">
    <property type="entry name" value="DUF4118"/>
    <property type="match status" value="1"/>
</dbReference>
<keyword evidence="16" id="KW-0407">Ion channel</keyword>
<dbReference type="GO" id="GO:0005886">
    <property type="term" value="C:plasma membrane"/>
    <property type="evidence" value="ECO:0007669"/>
    <property type="project" value="UniProtKB-SubCell"/>
</dbReference>
<comment type="catalytic activity">
    <reaction evidence="1">
        <text>ATP + protein L-histidine = ADP + protein N-phospho-L-histidine.</text>
        <dbReference type="EC" id="2.7.13.3"/>
    </reaction>
</comment>
<proteinExistence type="predicted"/>
<keyword evidence="11 14" id="KW-1133">Transmembrane helix</keyword>
<evidence type="ECO:0000256" key="11">
    <source>
        <dbReference type="ARBA" id="ARBA00022989"/>
    </source>
</evidence>
<keyword evidence="13 14" id="KW-0472">Membrane</keyword>
<evidence type="ECO:0000256" key="8">
    <source>
        <dbReference type="ARBA" id="ARBA00022741"/>
    </source>
</evidence>
<dbReference type="PANTHER" id="PTHR45569">
    <property type="entry name" value="SENSOR PROTEIN KDPD"/>
    <property type="match status" value="1"/>
</dbReference>
<dbReference type="Pfam" id="PF02702">
    <property type="entry name" value="KdpD"/>
    <property type="match status" value="1"/>
</dbReference>
<evidence type="ECO:0000256" key="4">
    <source>
        <dbReference type="ARBA" id="ARBA00012438"/>
    </source>
</evidence>
<dbReference type="Gene3D" id="3.40.50.300">
    <property type="entry name" value="P-loop containing nucleotide triphosphate hydrolases"/>
    <property type="match status" value="1"/>
</dbReference>
<dbReference type="InterPro" id="IPR036097">
    <property type="entry name" value="HisK_dim/P_sf"/>
</dbReference>
<evidence type="ECO:0000256" key="13">
    <source>
        <dbReference type="ARBA" id="ARBA00023136"/>
    </source>
</evidence>
<evidence type="ECO:0000256" key="14">
    <source>
        <dbReference type="SAM" id="Phobius"/>
    </source>
</evidence>
<dbReference type="Gene3D" id="1.20.120.620">
    <property type="entry name" value="Backbone structure of the membrane domain of e. Coli histidine kinase receptor kdpd"/>
    <property type="match status" value="1"/>
</dbReference>
<dbReference type="PRINTS" id="PR00344">
    <property type="entry name" value="BCTRLSENSOR"/>
</dbReference>
<dbReference type="PROSITE" id="PS50109">
    <property type="entry name" value="HIS_KIN"/>
    <property type="match status" value="1"/>
</dbReference>
<dbReference type="CDD" id="cd00082">
    <property type="entry name" value="HisKA"/>
    <property type="match status" value="1"/>
</dbReference>
<dbReference type="Gene3D" id="1.10.287.130">
    <property type="match status" value="1"/>
</dbReference>
<protein>
    <recommendedName>
        <fullName evidence="4">histidine kinase</fullName>
        <ecNumber evidence="4">2.7.13.3</ecNumber>
    </recommendedName>
</protein>
<dbReference type="GO" id="GO:0005737">
    <property type="term" value="C:cytoplasm"/>
    <property type="evidence" value="ECO:0007669"/>
    <property type="project" value="UniProtKB-ARBA"/>
</dbReference>
<dbReference type="InterPro" id="IPR038318">
    <property type="entry name" value="KdpD_sf"/>
</dbReference>
<dbReference type="FunFam" id="3.40.50.300:FF:000483">
    <property type="entry name" value="Sensor histidine kinase KdpD"/>
    <property type="match status" value="1"/>
</dbReference>
<reference evidence="16 17" key="1">
    <citation type="submission" date="2018-03" db="EMBL/GenBank/DDBJ databases">
        <title>Genomic Encyclopedia of Archaeal and Bacterial Type Strains, Phase II (KMG-II): from individual species to whole genera.</title>
        <authorList>
            <person name="Goeker M."/>
        </authorList>
    </citation>
    <scope>NUCLEOTIDE SEQUENCE [LARGE SCALE GENOMIC DNA]</scope>
    <source>
        <strain evidence="16 17">DSM 45211</strain>
    </source>
</reference>
<dbReference type="SUPFAM" id="SSF47384">
    <property type="entry name" value="Homodimeric domain of signal transducing histidine kinase"/>
    <property type="match status" value="1"/>
</dbReference>
<keyword evidence="5" id="KW-0597">Phosphoprotein</keyword>
<dbReference type="SUPFAM" id="SSF52402">
    <property type="entry name" value="Adenine nucleotide alpha hydrolases-like"/>
    <property type="match status" value="1"/>
</dbReference>
<dbReference type="EC" id="2.7.13.3" evidence="4"/>
<feature type="domain" description="Histidine kinase" evidence="15">
    <location>
        <begin position="628"/>
        <end position="841"/>
    </location>
</feature>
<evidence type="ECO:0000256" key="5">
    <source>
        <dbReference type="ARBA" id="ARBA00022553"/>
    </source>
</evidence>
<evidence type="ECO:0000256" key="9">
    <source>
        <dbReference type="ARBA" id="ARBA00022777"/>
    </source>
</evidence>
<evidence type="ECO:0000259" key="15">
    <source>
        <dbReference type="PROSITE" id="PS50109"/>
    </source>
</evidence>
<dbReference type="InterPro" id="IPR003852">
    <property type="entry name" value="Sig_transdc_His_kinase_KdpD_N"/>
</dbReference>
<dbReference type="InterPro" id="IPR003661">
    <property type="entry name" value="HisK_dim/P_dom"/>
</dbReference>
<evidence type="ECO:0000256" key="3">
    <source>
        <dbReference type="ARBA" id="ARBA00004236"/>
    </source>
</evidence>
<keyword evidence="17" id="KW-1185">Reference proteome</keyword>
<gene>
    <name evidence="16" type="ORF">CLV30_10119</name>
</gene>
<dbReference type="RefSeq" id="WP_106535164.1">
    <property type="nucleotide sequence ID" value="NZ_ML142897.1"/>
</dbReference>
<dbReference type="AlphaFoldDB" id="A0A2P8EF00"/>
<dbReference type="InterPro" id="IPR003594">
    <property type="entry name" value="HATPase_dom"/>
</dbReference>
<keyword evidence="8" id="KW-0547">Nucleotide-binding</keyword>
<evidence type="ECO:0000256" key="1">
    <source>
        <dbReference type="ARBA" id="ARBA00000085"/>
    </source>
</evidence>